<proteinExistence type="predicted"/>
<dbReference type="Proteomes" id="UP000002287">
    <property type="component" value="Plasmid pBVIE02"/>
</dbReference>
<evidence type="ECO:0000313" key="2">
    <source>
        <dbReference type="EMBL" id="ABO59974.1"/>
    </source>
</evidence>
<sequence length="96" mass="10748">MAKREPLFHDHFLVGVSLFPPTIELPSQCRESPRRGEEGHRRATDNYSTVVAKPCQDSDQGDDHQQTGNDQVHVEWVRGFGVWGCATRGTAAGQMR</sequence>
<organism evidence="2 3">
    <name type="scientific">Burkholderia vietnamiensis (strain G4 / LMG 22486)</name>
    <name type="common">Burkholderia cepacia (strain R1808)</name>
    <dbReference type="NCBI Taxonomy" id="269482"/>
    <lineage>
        <taxon>Bacteria</taxon>
        <taxon>Pseudomonadati</taxon>
        <taxon>Pseudomonadota</taxon>
        <taxon>Betaproteobacteria</taxon>
        <taxon>Burkholderiales</taxon>
        <taxon>Burkholderiaceae</taxon>
        <taxon>Burkholderia</taxon>
        <taxon>Burkholderia cepacia complex</taxon>
    </lineage>
</organism>
<protein>
    <submittedName>
        <fullName evidence="2">Uncharacterized protein</fullName>
    </submittedName>
</protein>
<feature type="compositionally biased region" description="Basic and acidic residues" evidence="1">
    <location>
        <begin position="31"/>
        <end position="44"/>
    </location>
</feature>
<name>A4JUM1_BURVG</name>
<dbReference type="KEGG" id="bvi:Bcep1808_7091"/>
<dbReference type="AlphaFoldDB" id="A4JUM1"/>
<evidence type="ECO:0000313" key="3">
    <source>
        <dbReference type="Proteomes" id="UP000002287"/>
    </source>
</evidence>
<evidence type="ECO:0000256" key="1">
    <source>
        <dbReference type="SAM" id="MobiDB-lite"/>
    </source>
</evidence>
<gene>
    <name evidence="2" type="ordered locus">Bcep1808_7091</name>
</gene>
<dbReference type="EMBL" id="CP000618">
    <property type="protein sequence ID" value="ABO59974.1"/>
    <property type="molecule type" value="Genomic_DNA"/>
</dbReference>
<feature type="region of interest" description="Disordered" evidence="1">
    <location>
        <begin position="25"/>
        <end position="69"/>
    </location>
</feature>
<accession>A4JUM1</accession>
<keyword evidence="2" id="KW-0614">Plasmid</keyword>
<dbReference type="HOGENOM" id="CLU_2354460_0_0_4"/>
<geneLocation type="plasmid" evidence="2 3">
    <name>pBVIE02</name>
</geneLocation>
<reference evidence="2 3" key="1">
    <citation type="submission" date="2007-03" db="EMBL/GenBank/DDBJ databases">
        <title>Complete sequence of plasmid pBVIE02 of Burkholderia vietnamiensis G4.</title>
        <authorList>
            <consortium name="US DOE Joint Genome Institute"/>
            <person name="Copeland A."/>
            <person name="Lucas S."/>
            <person name="Lapidus A."/>
            <person name="Barry K."/>
            <person name="Detter J.C."/>
            <person name="Glavina del Rio T."/>
            <person name="Hammon N."/>
            <person name="Israni S."/>
            <person name="Dalin E."/>
            <person name="Tice H."/>
            <person name="Pitluck S."/>
            <person name="Chain P."/>
            <person name="Malfatti S."/>
            <person name="Shin M."/>
            <person name="Vergez L."/>
            <person name="Schmutz J."/>
            <person name="Larimer F."/>
            <person name="Land M."/>
            <person name="Hauser L."/>
            <person name="Kyrpides N."/>
            <person name="Tiedje J."/>
            <person name="Richardson P."/>
        </authorList>
    </citation>
    <scope>NUCLEOTIDE SEQUENCE [LARGE SCALE GENOMIC DNA]</scope>
    <source>
        <strain evidence="3">G4 / LMG 22486</strain>
        <plasmid evidence="2 3">pBVIE02</plasmid>
    </source>
</reference>